<reference evidence="2 3" key="1">
    <citation type="journal article" date="2022" name="Nat. Microbiol.">
        <title>The microbiome of a bacterivorous marine choanoflagellate contains a resource-demanding obligate bacterial associate.</title>
        <authorList>
            <person name="Needham D.M."/>
            <person name="Poirier C."/>
            <person name="Bachy C."/>
            <person name="George E.E."/>
            <person name="Wilken S."/>
            <person name="Yung C.C.M."/>
            <person name="Limardo A.J."/>
            <person name="Morando M."/>
            <person name="Sudek L."/>
            <person name="Malmstrom R.R."/>
            <person name="Keeling P.J."/>
            <person name="Santoro A.E."/>
            <person name="Worden A.Z."/>
        </authorList>
    </citation>
    <scope>NUCLEOTIDE SEQUENCE [LARGE SCALE GENOMIC DNA]</scope>
    <source>
        <strain evidence="2 3">Comchoano-1</strain>
    </source>
</reference>
<dbReference type="RefSeq" id="WP_258568179.1">
    <property type="nucleotide sequence ID" value="NZ_CP092900.1"/>
</dbReference>
<organism evidence="2 3">
    <name type="scientific">Candidatus Comchoanobacter bicostacola</name>
    <dbReference type="NCBI Taxonomy" id="2919598"/>
    <lineage>
        <taxon>Bacteria</taxon>
        <taxon>Pseudomonadati</taxon>
        <taxon>Pseudomonadota</taxon>
        <taxon>Gammaproteobacteria</taxon>
        <taxon>Candidatus Comchoanobacterales</taxon>
        <taxon>Candidatus Comchoanobacteraceae</taxon>
        <taxon>Candidatus Comchoanobacter</taxon>
    </lineage>
</organism>
<evidence type="ECO:0000313" key="3">
    <source>
        <dbReference type="Proteomes" id="UP001055955"/>
    </source>
</evidence>
<feature type="transmembrane region" description="Helical" evidence="1">
    <location>
        <begin position="12"/>
        <end position="31"/>
    </location>
</feature>
<keyword evidence="1" id="KW-0472">Membrane</keyword>
<dbReference type="Proteomes" id="UP001055955">
    <property type="component" value="Chromosome"/>
</dbReference>
<feature type="transmembrane region" description="Helical" evidence="1">
    <location>
        <begin position="55"/>
        <end position="77"/>
    </location>
</feature>
<accession>A0ABY5DJA1</accession>
<keyword evidence="1" id="KW-1133">Transmembrane helix</keyword>
<proteinExistence type="predicted"/>
<dbReference type="InterPro" id="IPR046638">
    <property type="entry name" value="DUF6750"/>
</dbReference>
<feature type="transmembrane region" description="Helical" evidence="1">
    <location>
        <begin position="89"/>
        <end position="111"/>
    </location>
</feature>
<name>A0ABY5DJA1_9GAMM</name>
<evidence type="ECO:0000256" key="1">
    <source>
        <dbReference type="SAM" id="Phobius"/>
    </source>
</evidence>
<keyword evidence="3" id="KW-1185">Reference proteome</keyword>
<dbReference type="Pfam" id="PF20535">
    <property type="entry name" value="DUF6750"/>
    <property type="match status" value="1"/>
</dbReference>
<gene>
    <name evidence="2" type="ORF">MMH89_04080</name>
</gene>
<sequence length="139" mass="14590">MNMNNVSNQLKLYYYGAMHSAIAMPVVLFAADKGEGQESRGLGKLAVGIQSQVEAVGALIFAIAQVAGVLMMLAGLFKLKQHKDNPTQVPVGTPLTMLIIGAALAFLPQVVTSGGETVFDDKTAAYAFGAKTDTTEKGK</sequence>
<dbReference type="EMBL" id="CP092900">
    <property type="protein sequence ID" value="UTC24396.1"/>
    <property type="molecule type" value="Genomic_DNA"/>
</dbReference>
<protein>
    <submittedName>
        <fullName evidence="2">Type IV secretion protein IcmD</fullName>
    </submittedName>
</protein>
<evidence type="ECO:0000313" key="2">
    <source>
        <dbReference type="EMBL" id="UTC24396.1"/>
    </source>
</evidence>
<keyword evidence="1" id="KW-0812">Transmembrane</keyword>